<dbReference type="PANTHER" id="PTHR31126:SF1">
    <property type="entry name" value="TYROSINE SPECIFIC PROTEIN PHOSPHATASES DOMAIN-CONTAINING PROTEIN"/>
    <property type="match status" value="1"/>
</dbReference>
<dbReference type="InterPro" id="IPR000387">
    <property type="entry name" value="Tyr_Pase_dom"/>
</dbReference>
<sequence>MERILPIKNGHNFRDLGGYQTNDGRTTAWRRVVRSAKLNTLDRADLQVLSDYGVHTILDFRTNKELLSAPDRVPGGAKDYHTPILAVDDTRSSASREELRDDLSEPGYGHRQMVQTYHEMVADDFSQNAYRMFFDYLLANQSGAVLFHCTAGKDRTGLGAIMLLSALDVPQQTILEDYLLTRLASKAMLAENQQRLEDEGASQAVKDNATALWTVSEDYFDAAMEEVKTQSGDMKHYLTDKIGLTPDKIEILKQLYLE</sequence>
<dbReference type="InterPro" id="IPR029021">
    <property type="entry name" value="Prot-tyrosine_phosphatase-like"/>
</dbReference>
<feature type="domain" description="Tyrosine specific protein phosphatases" evidence="2">
    <location>
        <begin position="123"/>
        <end position="196"/>
    </location>
</feature>
<comment type="caution">
    <text evidence="3">The sequence shown here is derived from an EMBL/GenBank/DDBJ whole genome shotgun (WGS) entry which is preliminary data.</text>
</comment>
<dbReference type="InterPro" id="IPR026893">
    <property type="entry name" value="Tyr/Ser_Pase_IphP-type"/>
</dbReference>
<dbReference type="GO" id="GO:0004721">
    <property type="term" value="F:phosphoprotein phosphatase activity"/>
    <property type="evidence" value="ECO:0007669"/>
    <property type="project" value="InterPro"/>
</dbReference>
<dbReference type="Gene3D" id="3.90.190.10">
    <property type="entry name" value="Protein tyrosine phosphatase superfamily"/>
    <property type="match status" value="1"/>
</dbReference>
<reference evidence="3 4" key="1">
    <citation type="journal article" date="2019" name="Appl. Environ. Microbiol.">
        <title>Genetic determinants of hydroxycinnamic acid metabolism in heterofermentative lactobacilli.</title>
        <authorList>
            <person name="Gaur G."/>
            <person name="Oh J.H."/>
            <person name="Filannino P."/>
            <person name="Gobbetti M."/>
            <person name="van Pijkeren J.P."/>
            <person name="Ganzle M.G."/>
        </authorList>
    </citation>
    <scope>NUCLEOTIDE SEQUENCE [LARGE SCALE GENOMIC DNA]</scope>
    <source>
        <strain evidence="3 4">C5</strain>
    </source>
</reference>
<dbReference type="PROSITE" id="PS00383">
    <property type="entry name" value="TYR_PHOSPHATASE_1"/>
    <property type="match status" value="1"/>
</dbReference>
<proteinExistence type="inferred from homology"/>
<evidence type="ECO:0000259" key="2">
    <source>
        <dbReference type="PROSITE" id="PS50056"/>
    </source>
</evidence>
<dbReference type="PROSITE" id="PS50056">
    <property type="entry name" value="TYR_PHOSPHATASE_2"/>
    <property type="match status" value="1"/>
</dbReference>
<dbReference type="Pfam" id="PF13350">
    <property type="entry name" value="Y_phosphatase3"/>
    <property type="match status" value="1"/>
</dbReference>
<dbReference type="Proteomes" id="UP000449209">
    <property type="component" value="Unassembled WGS sequence"/>
</dbReference>
<organism evidence="3 4">
    <name type="scientific">Furfurilactobacillus milii</name>
    <dbReference type="NCBI Taxonomy" id="2888272"/>
    <lineage>
        <taxon>Bacteria</taxon>
        <taxon>Bacillati</taxon>
        <taxon>Bacillota</taxon>
        <taxon>Bacilli</taxon>
        <taxon>Lactobacillales</taxon>
        <taxon>Lactobacillaceae</taxon>
        <taxon>Furfurilactobacillus</taxon>
    </lineage>
</organism>
<dbReference type="RefSeq" id="WP_347877356.1">
    <property type="nucleotide sequence ID" value="NZ_WEZQ01000017.1"/>
</dbReference>
<comment type="similarity">
    <text evidence="1">Belongs to the protein-tyrosine phosphatase family.</text>
</comment>
<dbReference type="PANTHER" id="PTHR31126">
    <property type="entry name" value="TYROSINE-PROTEIN PHOSPHATASE"/>
    <property type="match status" value="1"/>
</dbReference>
<evidence type="ECO:0000313" key="3">
    <source>
        <dbReference type="EMBL" id="MYV17772.1"/>
    </source>
</evidence>
<gene>
    <name evidence="3" type="ORF">GB993_09680</name>
</gene>
<dbReference type="EMBL" id="WEZQ01000017">
    <property type="protein sequence ID" value="MYV17772.1"/>
    <property type="molecule type" value="Genomic_DNA"/>
</dbReference>
<dbReference type="SUPFAM" id="SSF52799">
    <property type="entry name" value="(Phosphotyrosine protein) phosphatases II"/>
    <property type="match status" value="1"/>
</dbReference>
<evidence type="ECO:0000313" key="4">
    <source>
        <dbReference type="Proteomes" id="UP000449209"/>
    </source>
</evidence>
<evidence type="ECO:0000256" key="1">
    <source>
        <dbReference type="ARBA" id="ARBA00009580"/>
    </source>
</evidence>
<dbReference type="AlphaFoldDB" id="A0A6N9I3Q9"/>
<name>A0A6N9I3Q9_9LACO</name>
<protein>
    <submittedName>
        <fullName evidence="3">Protein-tyrosine-phosphatase</fullName>
    </submittedName>
</protein>
<dbReference type="InterPro" id="IPR016130">
    <property type="entry name" value="Tyr_Pase_AS"/>
</dbReference>
<accession>A0A6N9I3Q9</accession>